<name>A0A645GRV8_9ZZZZ</name>
<comment type="caution">
    <text evidence="1">The sequence shown here is derived from an EMBL/GenBank/DDBJ whole genome shotgun (WGS) entry which is preliminary data.</text>
</comment>
<sequence length="108" mass="12866">MRIIEILAVTRQQPDQRRHLAGNRNEILVKRKSANAATAFQISLRGQRFQHTRDSRTPHAEHRRQLVRTRNLHLLIRVPVDEIHDIVPDFHTFTQLFFDFPFYHDFSG</sequence>
<dbReference type="EMBL" id="VSSQ01080368">
    <property type="protein sequence ID" value="MPN29598.1"/>
    <property type="molecule type" value="Genomic_DNA"/>
</dbReference>
<gene>
    <name evidence="1" type="ORF">SDC9_177051</name>
</gene>
<evidence type="ECO:0000313" key="1">
    <source>
        <dbReference type="EMBL" id="MPN29598.1"/>
    </source>
</evidence>
<organism evidence="1">
    <name type="scientific">bioreactor metagenome</name>
    <dbReference type="NCBI Taxonomy" id="1076179"/>
    <lineage>
        <taxon>unclassified sequences</taxon>
        <taxon>metagenomes</taxon>
        <taxon>ecological metagenomes</taxon>
    </lineage>
</organism>
<proteinExistence type="predicted"/>
<dbReference type="AlphaFoldDB" id="A0A645GRV8"/>
<accession>A0A645GRV8</accession>
<protein>
    <submittedName>
        <fullName evidence="1">Uncharacterized protein</fullName>
    </submittedName>
</protein>
<reference evidence="1" key="1">
    <citation type="submission" date="2019-08" db="EMBL/GenBank/DDBJ databases">
        <authorList>
            <person name="Kucharzyk K."/>
            <person name="Murdoch R.W."/>
            <person name="Higgins S."/>
            <person name="Loffler F."/>
        </authorList>
    </citation>
    <scope>NUCLEOTIDE SEQUENCE</scope>
</reference>